<comment type="caution">
    <text evidence="12">The sequence shown here is derived from an EMBL/GenBank/DDBJ whole genome shotgun (WGS) entry which is preliminary data.</text>
</comment>
<dbReference type="CDD" id="cd01647">
    <property type="entry name" value="RT_LTR"/>
    <property type="match status" value="1"/>
</dbReference>
<dbReference type="CDD" id="cd09274">
    <property type="entry name" value="RNase_HI_RT_Ty3"/>
    <property type="match status" value="1"/>
</dbReference>
<keyword evidence="8" id="KW-0863">Zinc-finger</keyword>
<feature type="region of interest" description="Disordered" evidence="9">
    <location>
        <begin position="177"/>
        <end position="205"/>
    </location>
</feature>
<evidence type="ECO:0000256" key="5">
    <source>
        <dbReference type="ARBA" id="ARBA00022759"/>
    </source>
</evidence>
<dbReference type="InterPro" id="IPR041373">
    <property type="entry name" value="RT_RNaseH"/>
</dbReference>
<keyword evidence="8" id="KW-0862">Zinc</keyword>
<dbReference type="PANTHER" id="PTHR37984">
    <property type="entry name" value="PROTEIN CBG26694"/>
    <property type="match status" value="1"/>
</dbReference>
<sequence length="812" mass="91273">MLGLLVGMAQVGTLYVTSGASQTCVGGQTPDPMVAPDSQTPRTQSAAAASRLNSMELPGNASHLANRPSMTVDEQKMFESERERKRVEFEGLQQDNMSVAEYEGVDYFDSFGVSQVVVSGVPFQKVVYTAKDVRDLSSVRARGPVIEVIMVVLHLRVESSRLIHAVIPADEAGYTGHSSSSSVHTSHGSSSRPIGHGGHSCSSHHSTSRRGCFECGDMGHFMINCLRTRRGGLYQGSQASTFRAAQPSIRGGVEVFLLLVEVVVILTVMIFPSRLEAKASDAVITVVDRVYRLCIVTLMGYNTHANLKVLNMVDFDVILGMDWLSPYHAILNCHAKTVGLAMPGIPIVEWRGSLSHPHKGVISFLKARHLVERGCLAYLAHIRDTSVETSMLESISVVSKFSEVFPTDLPSLRHGRDIDFCIDIEPGTQLISIPPYRMTPAELKELKEQLQDLLNKGFIRPNVSPWGATVLFVKKKDGSMCMCIDYQQLNKVTIRNRYSIPRIDDLFDHMQGASVFSQIDLRSGYHQLKVSAKDIPKITFRIRYCHYEFLVMSFELTNAPTTFMDLMNGEFRLYLDSFVIVFIYDILIYSRSKEEHKHHLRIVLGIVKEKKFYAKFSKCEIWLSLVALVGHVVSKEGIMVDPKKIEAVGDWVRPVSITEIQSFLGLAGYYRRFVEAFSSIASLLTRLTYKEVKGKVIAYVFRQLKVHEKNYPIHDLELAAVVFALKIWRHYLYGVHCEVFTDHHSLQYIFNQKDLNLRQQRWLELLKEYDMNIFYHLGKANVIAGALSRKAVSMGSLALLQAGEHPLARDVQ</sequence>
<proteinExistence type="predicted"/>
<dbReference type="Pfam" id="PF17917">
    <property type="entry name" value="RT_RNaseH"/>
    <property type="match status" value="1"/>
</dbReference>
<dbReference type="InterPro" id="IPR000477">
    <property type="entry name" value="RT_dom"/>
</dbReference>
<keyword evidence="6" id="KW-0378">Hydrolase</keyword>
<feature type="compositionally biased region" description="Low complexity" evidence="9">
    <location>
        <begin position="177"/>
        <end position="191"/>
    </location>
</feature>
<keyword evidence="2" id="KW-0808">Transferase</keyword>
<dbReference type="Gene3D" id="3.10.10.10">
    <property type="entry name" value="HIV Type 1 Reverse Transcriptase, subunit A, domain 1"/>
    <property type="match status" value="1"/>
</dbReference>
<keyword evidence="8" id="KW-0479">Metal-binding</keyword>
<protein>
    <recommendedName>
        <fullName evidence="1">RNA-directed DNA polymerase</fullName>
        <ecNumber evidence="1">2.7.7.49</ecNumber>
    </recommendedName>
</protein>
<keyword evidence="13" id="KW-1185">Reference proteome</keyword>
<evidence type="ECO:0000313" key="13">
    <source>
        <dbReference type="Proteomes" id="UP000826656"/>
    </source>
</evidence>
<dbReference type="EC" id="2.7.7.49" evidence="1"/>
<evidence type="ECO:0000256" key="4">
    <source>
        <dbReference type="ARBA" id="ARBA00022722"/>
    </source>
</evidence>
<dbReference type="SUPFAM" id="SSF56672">
    <property type="entry name" value="DNA/RNA polymerases"/>
    <property type="match status" value="1"/>
</dbReference>
<accession>A0ABQ7UTG4</accession>
<evidence type="ECO:0000313" key="12">
    <source>
        <dbReference type="EMBL" id="KAH0755129.1"/>
    </source>
</evidence>
<keyword evidence="3" id="KW-0548">Nucleotidyltransferase</keyword>
<dbReference type="InterPro" id="IPR050951">
    <property type="entry name" value="Retrovirus_Pol_polyprotein"/>
</dbReference>
<feature type="chain" id="PRO_5046064363" description="RNA-directed DNA polymerase" evidence="10">
    <location>
        <begin position="20"/>
        <end position="812"/>
    </location>
</feature>
<dbReference type="PANTHER" id="PTHR37984:SF5">
    <property type="entry name" value="PROTEIN NYNRIN-LIKE"/>
    <property type="match status" value="1"/>
</dbReference>
<dbReference type="Gene3D" id="3.30.70.270">
    <property type="match status" value="2"/>
</dbReference>
<evidence type="ECO:0000256" key="7">
    <source>
        <dbReference type="ARBA" id="ARBA00022918"/>
    </source>
</evidence>
<keyword evidence="4" id="KW-0540">Nuclease</keyword>
<evidence type="ECO:0000256" key="2">
    <source>
        <dbReference type="ARBA" id="ARBA00022679"/>
    </source>
</evidence>
<dbReference type="Pfam" id="PF00078">
    <property type="entry name" value="RVT_1"/>
    <property type="match status" value="1"/>
</dbReference>
<dbReference type="InterPro" id="IPR043502">
    <property type="entry name" value="DNA/RNA_pol_sf"/>
</dbReference>
<evidence type="ECO:0000256" key="6">
    <source>
        <dbReference type="ARBA" id="ARBA00022801"/>
    </source>
</evidence>
<dbReference type="InterPro" id="IPR021109">
    <property type="entry name" value="Peptidase_aspartic_dom_sf"/>
</dbReference>
<evidence type="ECO:0000256" key="8">
    <source>
        <dbReference type="PROSITE-ProRule" id="PRU00047"/>
    </source>
</evidence>
<name>A0ABQ7UTG4_SOLTU</name>
<dbReference type="Pfam" id="PF08284">
    <property type="entry name" value="RVP_2"/>
    <property type="match status" value="1"/>
</dbReference>
<dbReference type="InterPro" id="IPR001878">
    <property type="entry name" value="Znf_CCHC"/>
</dbReference>
<dbReference type="Gene3D" id="2.40.70.10">
    <property type="entry name" value="Acid Proteases"/>
    <property type="match status" value="1"/>
</dbReference>
<dbReference type="EMBL" id="JAIVGD010000018">
    <property type="protein sequence ID" value="KAH0755129.1"/>
    <property type="molecule type" value="Genomic_DNA"/>
</dbReference>
<reference evidence="12 13" key="1">
    <citation type="journal article" date="2021" name="bioRxiv">
        <title>Chromosome-scale and haplotype-resolved genome assembly of a tetraploid potato cultivar.</title>
        <authorList>
            <person name="Sun H."/>
            <person name="Jiao W.-B."/>
            <person name="Krause K."/>
            <person name="Campoy J.A."/>
            <person name="Goel M."/>
            <person name="Folz-Donahue K."/>
            <person name="Kukat C."/>
            <person name="Huettel B."/>
            <person name="Schneeberger K."/>
        </authorList>
    </citation>
    <scope>NUCLEOTIDE SEQUENCE [LARGE SCALE GENOMIC DNA]</scope>
    <source>
        <strain evidence="12">SolTubOtavaFocal</strain>
        <tissue evidence="12">Leaves</tissue>
    </source>
</reference>
<evidence type="ECO:0000256" key="10">
    <source>
        <dbReference type="SAM" id="SignalP"/>
    </source>
</evidence>
<keyword evidence="5" id="KW-0255">Endonuclease</keyword>
<evidence type="ECO:0000256" key="9">
    <source>
        <dbReference type="SAM" id="MobiDB-lite"/>
    </source>
</evidence>
<dbReference type="Proteomes" id="UP000826656">
    <property type="component" value="Unassembled WGS sequence"/>
</dbReference>
<keyword evidence="10" id="KW-0732">Signal</keyword>
<gene>
    <name evidence="12" type="ORF">KY290_025399</name>
</gene>
<feature type="signal peptide" evidence="10">
    <location>
        <begin position="1"/>
        <end position="19"/>
    </location>
</feature>
<dbReference type="InterPro" id="IPR043128">
    <property type="entry name" value="Rev_trsase/Diguanyl_cyclase"/>
</dbReference>
<evidence type="ECO:0000259" key="11">
    <source>
        <dbReference type="PROSITE" id="PS50158"/>
    </source>
</evidence>
<organism evidence="12 13">
    <name type="scientific">Solanum tuberosum</name>
    <name type="common">Potato</name>
    <dbReference type="NCBI Taxonomy" id="4113"/>
    <lineage>
        <taxon>Eukaryota</taxon>
        <taxon>Viridiplantae</taxon>
        <taxon>Streptophyta</taxon>
        <taxon>Embryophyta</taxon>
        <taxon>Tracheophyta</taxon>
        <taxon>Spermatophyta</taxon>
        <taxon>Magnoliopsida</taxon>
        <taxon>eudicotyledons</taxon>
        <taxon>Gunneridae</taxon>
        <taxon>Pentapetalae</taxon>
        <taxon>asterids</taxon>
        <taxon>lamiids</taxon>
        <taxon>Solanales</taxon>
        <taxon>Solanaceae</taxon>
        <taxon>Solanoideae</taxon>
        <taxon>Solaneae</taxon>
        <taxon>Solanum</taxon>
    </lineage>
</organism>
<dbReference type="PROSITE" id="PS50158">
    <property type="entry name" value="ZF_CCHC"/>
    <property type="match status" value="1"/>
</dbReference>
<feature type="domain" description="CCHC-type" evidence="11">
    <location>
        <begin position="212"/>
        <end position="225"/>
    </location>
</feature>
<keyword evidence="7" id="KW-0695">RNA-directed DNA polymerase</keyword>
<evidence type="ECO:0000256" key="1">
    <source>
        <dbReference type="ARBA" id="ARBA00012493"/>
    </source>
</evidence>
<evidence type="ECO:0000256" key="3">
    <source>
        <dbReference type="ARBA" id="ARBA00022695"/>
    </source>
</evidence>